<evidence type="ECO:0000259" key="1">
    <source>
        <dbReference type="PROSITE" id="PS50937"/>
    </source>
</evidence>
<dbReference type="Pfam" id="PF13411">
    <property type="entry name" value="MerR_1"/>
    <property type="match status" value="1"/>
</dbReference>
<dbReference type="Proteomes" id="UP001216057">
    <property type="component" value="Unassembled WGS sequence"/>
</dbReference>
<gene>
    <name evidence="2" type="ORF">P7M32_03465</name>
</gene>
<keyword evidence="3" id="KW-1185">Reference proteome</keyword>
<organism evidence="2 3">
    <name type="scientific">Exercitatus varius</name>
    <dbReference type="NCBI Taxonomy" id="67857"/>
    <lineage>
        <taxon>Bacteria</taxon>
        <taxon>Pseudomonadati</taxon>
        <taxon>Pseudomonadota</taxon>
        <taxon>Gammaproteobacteria</taxon>
        <taxon>Pasteurellales</taxon>
        <taxon>Pasteurellaceae</taxon>
        <taxon>Exercitatus</taxon>
    </lineage>
</organism>
<dbReference type="EMBL" id="JARQTX010000004">
    <property type="protein sequence ID" value="MDG2945490.1"/>
    <property type="molecule type" value="Genomic_DNA"/>
</dbReference>
<sequence length="212" mass="24677">MLKMNTLSQLTNTPKSTILYYVKEGLLPEPLKDKPNFHLYDEKNIQLIEFIKYLQTNFSATISQIKALFAREDFDVNNPYKSLIHSLDLIMGAENETFNAEELCQAFGITSEKLEQLVTTGLINPRDGIFTRREWDMLAIIHQCDRAELELLQIYAQTAKSLAETEVQIGLSILQDEAQQNERLKHFFDVLLRLKPYVLNLQTFNTYQQKKR</sequence>
<accession>A0ABT6EPL3</accession>
<protein>
    <submittedName>
        <fullName evidence="2">MerR family transcriptional regulator</fullName>
    </submittedName>
</protein>
<dbReference type="InterPro" id="IPR009061">
    <property type="entry name" value="DNA-bd_dom_put_sf"/>
</dbReference>
<feature type="domain" description="HTH merR-type" evidence="1">
    <location>
        <begin position="1"/>
        <end position="71"/>
    </location>
</feature>
<dbReference type="SMART" id="SM00422">
    <property type="entry name" value="HTH_MERR"/>
    <property type="match status" value="1"/>
</dbReference>
<dbReference type="InterPro" id="IPR000551">
    <property type="entry name" value="MerR-type_HTH_dom"/>
</dbReference>
<evidence type="ECO:0000313" key="3">
    <source>
        <dbReference type="Proteomes" id="UP001216057"/>
    </source>
</evidence>
<dbReference type="PROSITE" id="PS50937">
    <property type="entry name" value="HTH_MERR_2"/>
    <property type="match status" value="1"/>
</dbReference>
<evidence type="ECO:0000313" key="2">
    <source>
        <dbReference type="EMBL" id="MDG2945490.1"/>
    </source>
</evidence>
<dbReference type="RefSeq" id="WP_317482456.1">
    <property type="nucleotide sequence ID" value="NZ_JARQTX010000004.1"/>
</dbReference>
<comment type="caution">
    <text evidence="2">The sequence shown here is derived from an EMBL/GenBank/DDBJ whole genome shotgun (WGS) entry which is preliminary data.</text>
</comment>
<reference evidence="2 3" key="1">
    <citation type="submission" date="2023-03" db="EMBL/GenBank/DDBJ databases">
        <title>Classification of Bisgaard taxon 6 and taxon 10 as Exercitatus varius gen. nov., spec. nov.</title>
        <authorList>
            <person name="Christensen H."/>
        </authorList>
    </citation>
    <scope>NUCLEOTIDE SEQUENCE [LARGE SCALE GENOMIC DNA]</scope>
    <source>
        <strain evidence="2 3">23350_01</strain>
    </source>
</reference>
<name>A0ABT6EPL3_9PAST</name>
<dbReference type="SUPFAM" id="SSF46955">
    <property type="entry name" value="Putative DNA-binding domain"/>
    <property type="match status" value="1"/>
</dbReference>
<dbReference type="Gene3D" id="1.10.1660.10">
    <property type="match status" value="1"/>
</dbReference>
<proteinExistence type="predicted"/>